<accession>A0A6A6Y280</accession>
<dbReference type="GO" id="GO:0140359">
    <property type="term" value="F:ABC-type transporter activity"/>
    <property type="evidence" value="ECO:0007669"/>
    <property type="project" value="InterPro"/>
</dbReference>
<dbReference type="OrthoDB" id="6500128at2759"/>
<proteinExistence type="inferred from homology"/>
<dbReference type="InterPro" id="IPR050173">
    <property type="entry name" value="ABC_transporter_C-like"/>
</dbReference>
<dbReference type="InterPro" id="IPR044726">
    <property type="entry name" value="ABCC_6TM_D2"/>
</dbReference>
<feature type="domain" description="ABC transmembrane type-1" evidence="13">
    <location>
        <begin position="279"/>
        <end position="553"/>
    </location>
</feature>
<comment type="similarity">
    <text evidence="2">Belongs to the ABC transporter superfamily. ABCC family. Conjugate transporter (TC 3.A.1.208) subfamily.</text>
</comment>
<dbReference type="GO" id="GO:0005886">
    <property type="term" value="C:plasma membrane"/>
    <property type="evidence" value="ECO:0007669"/>
    <property type="project" value="UniProtKB-SubCell"/>
</dbReference>
<dbReference type="CDD" id="cd03244">
    <property type="entry name" value="ABCC_MRP_domain2"/>
    <property type="match status" value="1"/>
</dbReference>
<keyword evidence="6" id="KW-0547">Nucleotide-binding</keyword>
<dbReference type="FunFam" id="1.20.1560.10:FF:000055">
    <property type="entry name" value="ABC multidrug transporter (Eurofung)"/>
    <property type="match status" value="1"/>
</dbReference>
<dbReference type="SUPFAM" id="SSF52540">
    <property type="entry name" value="P-loop containing nucleoside triphosphate hydrolases"/>
    <property type="match status" value="2"/>
</dbReference>
<comment type="subcellular location">
    <subcellularLocation>
        <location evidence="1">Cell membrane</location>
        <topology evidence="1">Multi-pass membrane protein</topology>
    </subcellularLocation>
</comment>
<dbReference type="FunFam" id="1.20.1560.10:FF:000066">
    <property type="entry name" value="ABC multidrug transporter (Eurofung)"/>
    <property type="match status" value="1"/>
</dbReference>
<evidence type="ECO:0000256" key="9">
    <source>
        <dbReference type="ARBA" id="ARBA00023136"/>
    </source>
</evidence>
<evidence type="ECO:0000313" key="15">
    <source>
        <dbReference type="Proteomes" id="UP000504636"/>
    </source>
</evidence>
<sequence length="1491" mass="165054">MASKSWSHCASIDDTFGPHAKSCRGGFDFTLFFEETILLILPLSIALIAAVIRVFFLLRTRTKVKSTAILFLKLGSYTAFGFIQVILLIFWAGPAAVKTRASIPATVLTFVGSFLLCLLSYAEHLHSIRPSFLLNVYLLLSLLFDIARTRTIWLQPYNGTIAILCAISVSVKAIVVLLEGKDKRSILYPQYASYPTEATSGIYSRCFFWWQNSLFRRGFSSSITVDDLPKLDIHLESSYLQLLLQPTWESVIHHGPHSLFLTTLSRLKGPFLAVIPPRAFLIAFNYSQPLLINRAITLSQQPVSKQTTNNGYGLIGAYILVYMGIAITTGQYQHLTYRAITMIRGGVISLLHDKTSNLSITEADPASSLTLMSADIERITTGMQTMHEIWANIIEVVLAIYLLQLQLGAACVIPIGVAIMGSLAATGLVMKRQQLWLEAIERRITATTGMLSSMKGVKMCGLSSVLRQSLQQLRIDEMNVSKGFRTLLIWNMGFAYISPVVAPVLTFAVFSIIARDGGHSTLNTAKVFTSLSLFALLSEPLGSLIMSLATFMGAVGCFQRIQTFLLTEPRVDRREAVSLHLEGSRNSQDCSEKSAALSQRSCSLSQQSNMSQEKLTLRKHYTLSNTSAILIENGTFGWDKEDHASDVLQDINLAIPRGRLTMLIGPVGCGKSTLLKAILGELPVMEGDVRFLSSMRVAYCEQDPWHMNGTVRQSIIAVSEYDQRWYESCVVACALDDDLHQLPQGDQTQIGSKGVALSGGQSQRIALARAIYAQKNTLILDDALSGLDSHTENRVWHNLFGADGLLQKYGSTVLIASSSANLNIAKRVPYADHIIALDSHGKISEQGSFDVLSKSGGYVSQFNLKSPERSHTAEKLDMKSLRFNTAPTMNGQSTENDIQAEANKRTGDVTIYTYYISTVGWLPTIIFMVSITIFIFCISFPNLWVKWWAAANAVTPNGNLGYYLGIYAMLGILALIFLVISCWQIMITMVPRSGVNFHWKLLQTVLSAPMTFFSTTDTGVTLNRFSQDLQLIDMELPVAALNTFATFVLCIAQMVLISIASPYAAIAIPFLLATLYLVQKFYLRTSRQLRFLDLEAKSPLYTQFTEILSGLATVRAFGFQSSLQKKTKEILDRSQKPFYLLFAVQRWLTLVLDLVVAAVAVLLISLVVALRGKLSAGYVGVALLNVILFSQSIKMLITFWTQLETHIGSVARIKTFAAEAVGEDLEGEKGEVPESWPAHGRVEFKDITAGYKPSEPVLNEFSLTIESGEKVAIVGRTGSGKSSLLLTLFRMLDPTNGSIHVDSLDLSTLPRDTIRSRLIGLPQDAYLLAGSVRLNADPMGECTDKAIKATLQDVQLWDAIVKNGDQKKYKHPLDVQVEDLHFSKGQQQLFCLARAMLRKGRVVVLDEATSSIDAQTDKLIQRLIRAKFASHTIIAVAHKLDTILDFDKVVVMENGHIRECGEPYLLLEDPTSEFARLYFAAEREHEDSETF</sequence>
<keyword evidence="7" id="KW-0067">ATP-binding</keyword>
<dbReference type="Pfam" id="PF00664">
    <property type="entry name" value="ABC_membrane"/>
    <property type="match status" value="1"/>
</dbReference>
<dbReference type="PROSITE" id="PS00211">
    <property type="entry name" value="ABC_TRANSPORTER_1"/>
    <property type="match status" value="2"/>
</dbReference>
<keyword evidence="9 11" id="KW-0472">Membrane</keyword>
<dbReference type="InterPro" id="IPR011527">
    <property type="entry name" value="ABC1_TM_dom"/>
</dbReference>
<dbReference type="CDD" id="cd18579">
    <property type="entry name" value="ABC_6TM_ABCC_D1"/>
    <property type="match status" value="1"/>
</dbReference>
<dbReference type="Pfam" id="PF00005">
    <property type="entry name" value="ABC_tran"/>
    <property type="match status" value="2"/>
</dbReference>
<evidence type="ECO:0000256" key="1">
    <source>
        <dbReference type="ARBA" id="ARBA00004651"/>
    </source>
</evidence>
<evidence type="ECO:0000259" key="12">
    <source>
        <dbReference type="PROSITE" id="PS50893"/>
    </source>
</evidence>
<evidence type="ECO:0000256" key="6">
    <source>
        <dbReference type="ARBA" id="ARBA00022741"/>
    </source>
</evidence>
<dbReference type="PANTHER" id="PTHR24223">
    <property type="entry name" value="ATP-BINDING CASSETTE SUB-FAMILY C"/>
    <property type="match status" value="1"/>
</dbReference>
<keyword evidence="8 11" id="KW-1133">Transmembrane helix</keyword>
<feature type="transmembrane region" description="Helical" evidence="11">
    <location>
        <begin position="533"/>
        <end position="558"/>
    </location>
</feature>
<reference evidence="14 16" key="1">
    <citation type="journal article" date="2020" name="Stud. Mycol.">
        <title>101 Dothideomycetes genomes: a test case for predicting lifestyles and emergence of pathogens.</title>
        <authorList>
            <person name="Haridas S."/>
            <person name="Albert R."/>
            <person name="Binder M."/>
            <person name="Bloem J."/>
            <person name="Labutti K."/>
            <person name="Salamov A."/>
            <person name="Andreopoulos B."/>
            <person name="Baker S."/>
            <person name="Barry K."/>
            <person name="Bills G."/>
            <person name="Bluhm B."/>
            <person name="Cannon C."/>
            <person name="Castanera R."/>
            <person name="Culley D."/>
            <person name="Daum C."/>
            <person name="Ezra D."/>
            <person name="Gonzalez J."/>
            <person name="Henrissat B."/>
            <person name="Kuo A."/>
            <person name="Liang C."/>
            <person name="Lipzen A."/>
            <person name="Lutzoni F."/>
            <person name="Magnuson J."/>
            <person name="Mondo S."/>
            <person name="Nolan M."/>
            <person name="Ohm R."/>
            <person name="Pangilinan J."/>
            <person name="Park H.-J."/>
            <person name="Ramirez L."/>
            <person name="Alfaro M."/>
            <person name="Sun H."/>
            <person name="Tritt A."/>
            <person name="Yoshinaga Y."/>
            <person name="Zwiers L.-H."/>
            <person name="Turgeon B."/>
            <person name="Goodwin S."/>
            <person name="Spatafora J."/>
            <person name="Crous P."/>
            <person name="Grigoriev I."/>
        </authorList>
    </citation>
    <scope>NUCLEOTIDE SEQUENCE</scope>
    <source>
        <strain evidence="14 16">CBS 304.34</strain>
    </source>
</reference>
<evidence type="ECO:0000256" key="3">
    <source>
        <dbReference type="ARBA" id="ARBA00022448"/>
    </source>
</evidence>
<dbReference type="FunFam" id="3.40.50.300:FF:000838">
    <property type="entry name" value="ABC multidrug transporter (Eurofung)"/>
    <property type="match status" value="1"/>
</dbReference>
<dbReference type="PROSITE" id="PS50929">
    <property type="entry name" value="ABC_TM1F"/>
    <property type="match status" value="2"/>
</dbReference>
<keyword evidence="15" id="KW-1185">Reference proteome</keyword>
<evidence type="ECO:0000256" key="4">
    <source>
        <dbReference type="ARBA" id="ARBA00022475"/>
    </source>
</evidence>
<reference evidence="16" key="3">
    <citation type="submission" date="2025-04" db="UniProtKB">
        <authorList>
            <consortium name="RefSeq"/>
        </authorList>
    </citation>
    <scope>IDENTIFICATION</scope>
    <source>
        <strain evidence="16">CBS 304.34</strain>
    </source>
</reference>
<dbReference type="InterPro" id="IPR027417">
    <property type="entry name" value="P-loop_NTPase"/>
</dbReference>
<dbReference type="RefSeq" id="XP_033569885.1">
    <property type="nucleotide sequence ID" value="XM_033726916.1"/>
</dbReference>
<dbReference type="InterPro" id="IPR003593">
    <property type="entry name" value="AAA+_ATPase"/>
</dbReference>
<dbReference type="EMBL" id="MU003720">
    <property type="protein sequence ID" value="KAF2802921.1"/>
    <property type="molecule type" value="Genomic_DNA"/>
</dbReference>
<dbReference type="Gene3D" id="1.20.1560.10">
    <property type="entry name" value="ABC transporter type 1, transmembrane domain"/>
    <property type="match status" value="2"/>
</dbReference>
<dbReference type="GO" id="GO:0005524">
    <property type="term" value="F:ATP binding"/>
    <property type="evidence" value="ECO:0007669"/>
    <property type="project" value="UniProtKB-KW"/>
</dbReference>
<evidence type="ECO:0000313" key="14">
    <source>
        <dbReference type="EMBL" id="KAF2802921.1"/>
    </source>
</evidence>
<dbReference type="InterPro" id="IPR056227">
    <property type="entry name" value="TMD0_ABC"/>
</dbReference>
<feature type="domain" description="ABC transmembrane type-1" evidence="13">
    <location>
        <begin position="925"/>
        <end position="1205"/>
    </location>
</feature>
<dbReference type="SUPFAM" id="SSF90123">
    <property type="entry name" value="ABC transporter transmembrane region"/>
    <property type="match status" value="2"/>
</dbReference>
<keyword evidence="4" id="KW-1003">Cell membrane</keyword>
<feature type="transmembrane region" description="Helical" evidence="11">
    <location>
        <begin position="488"/>
        <end position="513"/>
    </location>
</feature>
<evidence type="ECO:0000256" key="7">
    <source>
        <dbReference type="ARBA" id="ARBA00022840"/>
    </source>
</evidence>
<name>A0A6A6Y280_9PEZI</name>
<feature type="transmembrane region" description="Helical" evidence="11">
    <location>
        <begin position="134"/>
        <end position="153"/>
    </location>
</feature>
<reference evidence="16" key="2">
    <citation type="submission" date="2020-04" db="EMBL/GenBank/DDBJ databases">
        <authorList>
            <consortium name="NCBI Genome Project"/>
        </authorList>
    </citation>
    <scope>NUCLEOTIDE SEQUENCE</scope>
    <source>
        <strain evidence="16">CBS 304.34</strain>
    </source>
</reference>
<dbReference type="SMART" id="SM00382">
    <property type="entry name" value="AAA"/>
    <property type="match status" value="2"/>
</dbReference>
<feature type="transmembrane region" description="Helical" evidence="11">
    <location>
        <begin position="1063"/>
        <end position="1083"/>
    </location>
</feature>
<dbReference type="CDD" id="cd18580">
    <property type="entry name" value="ABC_6TM_ABCC_D2"/>
    <property type="match status" value="1"/>
</dbReference>
<feature type="domain" description="ABC transporter" evidence="12">
    <location>
        <begin position="1242"/>
        <end position="1479"/>
    </location>
</feature>
<evidence type="ECO:0000256" key="8">
    <source>
        <dbReference type="ARBA" id="ARBA00022989"/>
    </source>
</evidence>
<evidence type="ECO:0008006" key="17">
    <source>
        <dbReference type="Google" id="ProtNLM"/>
    </source>
</evidence>
<feature type="transmembrane region" description="Helical" evidence="11">
    <location>
        <begin position="37"/>
        <end position="58"/>
    </location>
</feature>
<dbReference type="Pfam" id="PF24357">
    <property type="entry name" value="TMD0_ABC"/>
    <property type="match status" value="1"/>
</dbReference>
<protein>
    <recommendedName>
        <fullName evidence="17">P-loop containing nucleoside triphosphate hydrolase protein</fullName>
    </recommendedName>
</protein>
<dbReference type="GeneID" id="54467809"/>
<evidence type="ECO:0000256" key="11">
    <source>
        <dbReference type="SAM" id="Phobius"/>
    </source>
</evidence>
<dbReference type="PROSITE" id="PS50893">
    <property type="entry name" value="ABC_TRANSPORTER_2"/>
    <property type="match status" value="2"/>
</dbReference>
<feature type="transmembrane region" description="Helical" evidence="11">
    <location>
        <begin position="103"/>
        <end position="122"/>
    </location>
</feature>
<evidence type="ECO:0000259" key="13">
    <source>
        <dbReference type="PROSITE" id="PS50929"/>
    </source>
</evidence>
<evidence type="ECO:0000313" key="16">
    <source>
        <dbReference type="RefSeq" id="XP_033569885.1"/>
    </source>
</evidence>
<dbReference type="Gene3D" id="3.40.50.300">
    <property type="entry name" value="P-loop containing nucleotide triphosphate hydrolases"/>
    <property type="match status" value="2"/>
</dbReference>
<dbReference type="PANTHER" id="PTHR24223:SF269">
    <property type="entry name" value="ABC MULTIDRUG TRANSPORTER (EUROFUNG)-RELATED"/>
    <property type="match status" value="1"/>
</dbReference>
<evidence type="ECO:0000256" key="5">
    <source>
        <dbReference type="ARBA" id="ARBA00022692"/>
    </source>
</evidence>
<gene>
    <name evidence="14 16" type="ORF">BDZ99DRAFT_548193</name>
</gene>
<feature type="transmembrane region" description="Helical" evidence="11">
    <location>
        <begin position="1176"/>
        <end position="1197"/>
    </location>
</feature>
<dbReference type="InterPro" id="IPR036640">
    <property type="entry name" value="ABC1_TM_sf"/>
</dbReference>
<dbReference type="InterPro" id="IPR044746">
    <property type="entry name" value="ABCC_6TM_D1"/>
</dbReference>
<feature type="transmembrane region" description="Helical" evidence="11">
    <location>
        <begin position="1147"/>
        <end position="1170"/>
    </location>
</feature>
<feature type="transmembrane region" description="Helical" evidence="11">
    <location>
        <begin position="70"/>
        <end position="91"/>
    </location>
</feature>
<feature type="transmembrane region" description="Helical" evidence="11">
    <location>
        <begin position="159"/>
        <end position="178"/>
    </location>
</feature>
<dbReference type="FunFam" id="3.40.50.300:FF:001854">
    <property type="entry name" value="ABC multidrug transporter (Eurofung)"/>
    <property type="match status" value="1"/>
</dbReference>
<dbReference type="InterPro" id="IPR003439">
    <property type="entry name" value="ABC_transporter-like_ATP-bd"/>
</dbReference>
<dbReference type="Proteomes" id="UP000504636">
    <property type="component" value="Unplaced"/>
</dbReference>
<dbReference type="InterPro" id="IPR017871">
    <property type="entry name" value="ABC_transporter-like_CS"/>
</dbReference>
<evidence type="ECO:0000256" key="10">
    <source>
        <dbReference type="ARBA" id="ARBA00023180"/>
    </source>
</evidence>
<feature type="domain" description="ABC transporter" evidence="12">
    <location>
        <begin position="629"/>
        <end position="864"/>
    </location>
</feature>
<dbReference type="CDD" id="cd03250">
    <property type="entry name" value="ABCC_MRP_domain1"/>
    <property type="match status" value="1"/>
</dbReference>
<evidence type="ECO:0000256" key="2">
    <source>
        <dbReference type="ARBA" id="ARBA00009726"/>
    </source>
</evidence>
<keyword evidence="3" id="KW-0813">Transport</keyword>
<organism evidence="14">
    <name type="scientific">Mytilinidion resinicola</name>
    <dbReference type="NCBI Taxonomy" id="574789"/>
    <lineage>
        <taxon>Eukaryota</taxon>
        <taxon>Fungi</taxon>
        <taxon>Dikarya</taxon>
        <taxon>Ascomycota</taxon>
        <taxon>Pezizomycotina</taxon>
        <taxon>Dothideomycetes</taxon>
        <taxon>Pleosporomycetidae</taxon>
        <taxon>Mytilinidiales</taxon>
        <taxon>Mytilinidiaceae</taxon>
        <taxon>Mytilinidion</taxon>
    </lineage>
</organism>
<dbReference type="GO" id="GO:0016887">
    <property type="term" value="F:ATP hydrolysis activity"/>
    <property type="evidence" value="ECO:0007669"/>
    <property type="project" value="InterPro"/>
</dbReference>
<feature type="transmembrane region" description="Helical" evidence="11">
    <location>
        <begin position="914"/>
        <end position="941"/>
    </location>
</feature>
<feature type="transmembrane region" description="Helical" evidence="11">
    <location>
        <begin position="413"/>
        <end position="430"/>
    </location>
</feature>
<keyword evidence="10" id="KW-0325">Glycoprotein</keyword>
<feature type="transmembrane region" description="Helical" evidence="11">
    <location>
        <begin position="961"/>
        <end position="983"/>
    </location>
</feature>
<keyword evidence="5 11" id="KW-0812">Transmembrane</keyword>